<organism evidence="4 5">
    <name type="scientific">Candidatus Rhabdochlamydia porcellionis</name>
    <dbReference type="NCBI Taxonomy" id="225148"/>
    <lineage>
        <taxon>Bacteria</taxon>
        <taxon>Pseudomonadati</taxon>
        <taxon>Chlamydiota</taxon>
        <taxon>Chlamydiia</taxon>
        <taxon>Parachlamydiales</taxon>
        <taxon>Candidatus Rhabdochlamydiaceae</taxon>
        <taxon>Candidatus Rhabdochlamydia</taxon>
    </lineage>
</organism>
<feature type="domain" description="SHSP" evidence="3">
    <location>
        <begin position="32"/>
        <end position="143"/>
    </location>
</feature>
<dbReference type="InterPro" id="IPR002068">
    <property type="entry name" value="A-crystallin/Hsp20_dom"/>
</dbReference>
<keyword evidence="5" id="KW-1185">Reference proteome</keyword>
<dbReference type="EMBL" id="CP075585">
    <property type="protein sequence ID" value="QZA59024.1"/>
    <property type="molecule type" value="Genomic_DNA"/>
</dbReference>
<dbReference type="InterPro" id="IPR008978">
    <property type="entry name" value="HSP20-like_chaperone"/>
</dbReference>
<proteinExistence type="inferred from homology"/>
<reference evidence="4 5" key="2">
    <citation type="submission" date="2021-05" db="EMBL/GenBank/DDBJ databases">
        <title>Ecology and evolution of chlamydial symbionts of arthropods.</title>
        <authorList>
            <person name="Halter T."/>
            <person name="Sixt B.S."/>
            <person name="Toenshoff E.R."/>
            <person name="Koestlbacher S."/>
            <person name="Schulz F."/>
            <person name="Kostanjsek R."/>
            <person name="Collingro A."/>
            <person name="Hendrickx F."/>
            <person name="Horn M."/>
        </authorList>
    </citation>
    <scope>NUCLEOTIDE SEQUENCE [LARGE SCALE GENOMIC DNA]</scope>
    <source>
        <strain evidence="4 5">15C</strain>
    </source>
</reference>
<evidence type="ECO:0000313" key="4">
    <source>
        <dbReference type="EMBL" id="QZA59024.1"/>
    </source>
</evidence>
<evidence type="ECO:0000313" key="5">
    <source>
        <dbReference type="Proteomes" id="UP000822862"/>
    </source>
</evidence>
<evidence type="ECO:0000256" key="2">
    <source>
        <dbReference type="RuleBase" id="RU003616"/>
    </source>
</evidence>
<name>A0ABX8Z033_9BACT</name>
<dbReference type="PROSITE" id="PS01031">
    <property type="entry name" value="SHSP"/>
    <property type="match status" value="1"/>
</dbReference>
<sequence>MSRNLTHHLHEFFPHISSPFSLFGEKRGMFLFNPFEESSGLTISEDEKYVYIEAYVPGIKSEEIELSLNQGILWIKAIKKEETKDSKKKFYRKATSSFSYSIPLPSAVDETKSPEAICKNGIVKIKFNRKKIQPAKKISVQVL</sequence>
<dbReference type="Gene3D" id="2.60.40.790">
    <property type="match status" value="1"/>
</dbReference>
<protein>
    <submittedName>
        <fullName evidence="4">Hsp20/alpha crystallin family</fullName>
    </submittedName>
</protein>
<dbReference type="Pfam" id="PF00011">
    <property type="entry name" value="HSP20"/>
    <property type="match status" value="1"/>
</dbReference>
<reference evidence="4 5" key="1">
    <citation type="submission" date="2020-01" db="EMBL/GenBank/DDBJ databases">
        <authorList>
            <person name="Sixt B."/>
            <person name="Schulz F."/>
            <person name="Kostanjsek R."/>
            <person name="Koestlbacher S."/>
            <person name="Collingro A."/>
            <person name="Toenshoff E."/>
            <person name="Horn M."/>
        </authorList>
    </citation>
    <scope>NUCLEOTIDE SEQUENCE [LARGE SCALE GENOMIC DNA]</scope>
    <source>
        <strain evidence="4 5">15C</strain>
    </source>
</reference>
<comment type="similarity">
    <text evidence="1 2">Belongs to the small heat shock protein (HSP20) family.</text>
</comment>
<gene>
    <name evidence="4" type="ORF">RHAB15C_0000908</name>
</gene>
<accession>A0ABX8Z033</accession>
<dbReference type="SUPFAM" id="SSF49764">
    <property type="entry name" value="HSP20-like chaperones"/>
    <property type="match status" value="1"/>
</dbReference>
<dbReference type="RefSeq" id="WP_194844875.1">
    <property type="nucleotide sequence ID" value="NZ_CP075585.1"/>
</dbReference>
<evidence type="ECO:0000256" key="1">
    <source>
        <dbReference type="PROSITE-ProRule" id="PRU00285"/>
    </source>
</evidence>
<dbReference type="Proteomes" id="UP000822862">
    <property type="component" value="Chromosome"/>
</dbReference>
<evidence type="ECO:0000259" key="3">
    <source>
        <dbReference type="PROSITE" id="PS01031"/>
    </source>
</evidence>
<dbReference type="CDD" id="cd06464">
    <property type="entry name" value="ACD_sHsps-like"/>
    <property type="match status" value="1"/>
</dbReference>